<reference evidence="1 2" key="1">
    <citation type="journal article" date="2015" name="Microbes Environ.">
        <title>Distribution and evolution of nitrogen fixation genes in the phylum bacteroidetes.</title>
        <authorList>
            <person name="Inoue J."/>
            <person name="Oshima K."/>
            <person name="Suda W."/>
            <person name="Sakamoto M."/>
            <person name="Iino T."/>
            <person name="Noda S."/>
            <person name="Hongoh Y."/>
            <person name="Hattori M."/>
            <person name="Ohkuma M."/>
        </authorList>
    </citation>
    <scope>NUCLEOTIDE SEQUENCE [LARGE SCALE GENOMIC DNA]</scope>
    <source>
        <strain evidence="1 2">JCM 15093</strain>
    </source>
</reference>
<dbReference type="Proteomes" id="UP000027601">
    <property type="component" value="Unassembled WGS sequence"/>
</dbReference>
<keyword evidence="2" id="KW-1185">Reference proteome</keyword>
<comment type="caution">
    <text evidence="1">The sequence shown here is derived from an EMBL/GenBank/DDBJ whole genome shotgun (WGS) entry which is preliminary data.</text>
</comment>
<dbReference type="RefSeq" id="WP_024997377.1">
    <property type="nucleotide sequence ID" value="NZ_ATZI01000004.1"/>
</dbReference>
<dbReference type="OrthoDB" id="9876912at2"/>
<gene>
    <name evidence="1" type="ORF">JCM15093_3072</name>
</gene>
<dbReference type="AlphaFoldDB" id="A0A069D4H6"/>
<dbReference type="STRING" id="1121097.GCA_000428125_01521"/>
<protein>
    <submittedName>
        <fullName evidence="1">Uncharacterized protein</fullName>
    </submittedName>
</protein>
<proteinExistence type="predicted"/>
<name>A0A069D4H6_9BACE</name>
<organism evidence="1 2">
    <name type="scientific">Bacteroides graminisolvens DSM 19988 = JCM 15093</name>
    <dbReference type="NCBI Taxonomy" id="1121097"/>
    <lineage>
        <taxon>Bacteria</taxon>
        <taxon>Pseudomonadati</taxon>
        <taxon>Bacteroidota</taxon>
        <taxon>Bacteroidia</taxon>
        <taxon>Bacteroidales</taxon>
        <taxon>Bacteroidaceae</taxon>
        <taxon>Bacteroides</taxon>
    </lineage>
</organism>
<accession>A0A069D4H6</accession>
<evidence type="ECO:0000313" key="1">
    <source>
        <dbReference type="EMBL" id="GAK37793.1"/>
    </source>
</evidence>
<dbReference type="EMBL" id="BAJS01000029">
    <property type="protein sequence ID" value="GAK37793.1"/>
    <property type="molecule type" value="Genomic_DNA"/>
</dbReference>
<evidence type="ECO:0000313" key="2">
    <source>
        <dbReference type="Proteomes" id="UP000027601"/>
    </source>
</evidence>
<dbReference type="eggNOG" id="ENOG5032T2B">
    <property type="taxonomic scope" value="Bacteria"/>
</dbReference>
<sequence>MDIIEELTKCKSTITQARETIGKLMLSLAKIYGGEIESPAGRTYSGVEAATGIPCQIKSFSENESLMVNASFDGDDYELPISNFYAEELVEVMQSMIKERKDALLAKANKAYADYKNRTKQEPHYLKCQITYKDDGSQLDVIIKLSLDVVESEDDKIFFNFNSYDDLKYFVDIGKEDFIVTKFYHLEEYLD</sequence>